<keyword evidence="6" id="KW-0224">Dipeptidase</keyword>
<dbReference type="InterPro" id="IPR050659">
    <property type="entry name" value="Peptidase_M24B"/>
</dbReference>
<proteinExistence type="inferred from homology"/>
<evidence type="ECO:0000313" key="6">
    <source>
        <dbReference type="EMBL" id="MET3682641.1"/>
    </source>
</evidence>
<reference evidence="6 7" key="1">
    <citation type="submission" date="2024-06" db="EMBL/GenBank/DDBJ databases">
        <title>Genomic Encyclopedia of Type Strains, Phase IV (KMG-IV): sequencing the most valuable type-strain genomes for metagenomic binning, comparative biology and taxonomic classification.</title>
        <authorList>
            <person name="Goeker M."/>
        </authorList>
    </citation>
    <scope>NUCLEOTIDE SEQUENCE [LARGE SCALE GENOMIC DNA]</scope>
    <source>
        <strain evidence="6 7">DSM 23520</strain>
    </source>
</reference>
<keyword evidence="6" id="KW-0645">Protease</keyword>
<sequence length="365" mass="40803">MKKRSEQLIDALKQHDLDSVFVTSKANVFYYSGLYAEAHERLIAVYIDTSGRQAIIAPALELEDIKHTGWSHDVITYYDHENPWHKFKQWLTSTGELPQTLAIEEDHLNVVRFHEIKELTQNGSVQNGQNVLNNIRVIKDDTEREKLQEAARFADFAIETAVQHIQPGKTELDIIAEVEYALKRKGIRDMSFSTLVLSGDKTASPHGTPSTKPIENGDFVLMDLGVVYEGYCSDITRTVAVGHVSDEQQAVYETVLEAEKRAIAACHVGTPLGQIDDAARSVINQAGYGDYFTHRIGHGMGIDVHEFPSMASNNQDPLQAGMTFTIEPGIYQPNVGGVRIEDDIYMTEDGPVSLTQYPKELQIIK</sequence>
<accession>A0ABV2KSS9</accession>
<feature type="domain" description="Peptidase M24" evidence="4">
    <location>
        <begin position="145"/>
        <end position="348"/>
    </location>
</feature>
<evidence type="ECO:0000256" key="1">
    <source>
        <dbReference type="ARBA" id="ARBA00001936"/>
    </source>
</evidence>
<dbReference type="EMBL" id="JBEPMX010000002">
    <property type="protein sequence ID" value="MET3682641.1"/>
    <property type="molecule type" value="Genomic_DNA"/>
</dbReference>
<comment type="caution">
    <text evidence="6">The sequence shown here is derived from an EMBL/GenBank/DDBJ whole genome shotgun (WGS) entry which is preliminary data.</text>
</comment>
<evidence type="ECO:0000259" key="4">
    <source>
        <dbReference type="Pfam" id="PF00557"/>
    </source>
</evidence>
<dbReference type="EC" id="3.4.13.9" evidence="6"/>
<dbReference type="Pfam" id="PF00557">
    <property type="entry name" value="Peptidase_M24"/>
    <property type="match status" value="1"/>
</dbReference>
<dbReference type="InterPro" id="IPR000587">
    <property type="entry name" value="Creatinase_N"/>
</dbReference>
<name>A0ABV2KSS9_9BACI</name>
<dbReference type="Gene3D" id="3.40.350.10">
    <property type="entry name" value="Creatinase/prolidase N-terminal domain"/>
    <property type="match status" value="1"/>
</dbReference>
<comment type="cofactor">
    <cofactor evidence="1">
        <name>Mn(2+)</name>
        <dbReference type="ChEBI" id="CHEBI:29035"/>
    </cofactor>
</comment>
<comment type="similarity">
    <text evidence="2">Belongs to the peptidase M24B family.</text>
</comment>
<evidence type="ECO:0000313" key="7">
    <source>
        <dbReference type="Proteomes" id="UP001549167"/>
    </source>
</evidence>
<dbReference type="SUPFAM" id="SSF55920">
    <property type="entry name" value="Creatinase/aminopeptidase"/>
    <property type="match status" value="1"/>
</dbReference>
<evidence type="ECO:0000256" key="2">
    <source>
        <dbReference type="ARBA" id="ARBA00008766"/>
    </source>
</evidence>
<dbReference type="PANTHER" id="PTHR46112">
    <property type="entry name" value="AMINOPEPTIDASE"/>
    <property type="match status" value="1"/>
</dbReference>
<dbReference type="SUPFAM" id="SSF53092">
    <property type="entry name" value="Creatinase/prolidase N-terminal domain"/>
    <property type="match status" value="1"/>
</dbReference>
<dbReference type="CDD" id="cd01092">
    <property type="entry name" value="APP-like"/>
    <property type="match status" value="1"/>
</dbReference>
<gene>
    <name evidence="6" type="ORF">ABID56_000722</name>
</gene>
<evidence type="ECO:0000259" key="5">
    <source>
        <dbReference type="Pfam" id="PF01321"/>
    </source>
</evidence>
<evidence type="ECO:0000256" key="3">
    <source>
        <dbReference type="ARBA" id="ARBA00023211"/>
    </source>
</evidence>
<dbReference type="PANTHER" id="PTHR46112:SF10">
    <property type="entry name" value="DIPEPTIDASE YKVY-RELATED"/>
    <property type="match status" value="1"/>
</dbReference>
<dbReference type="InterPro" id="IPR000994">
    <property type="entry name" value="Pept_M24"/>
</dbReference>
<protein>
    <submittedName>
        <fullName evidence="6">Xaa-Pro dipeptidase</fullName>
        <ecNumber evidence="6">3.4.13.9</ecNumber>
    </submittedName>
</protein>
<dbReference type="Proteomes" id="UP001549167">
    <property type="component" value="Unassembled WGS sequence"/>
</dbReference>
<keyword evidence="7" id="KW-1185">Reference proteome</keyword>
<dbReference type="RefSeq" id="WP_354219254.1">
    <property type="nucleotide sequence ID" value="NZ_JBEPMX010000002.1"/>
</dbReference>
<organism evidence="6 7">
    <name type="scientific">Alkalibacillus flavidus</name>
    <dbReference type="NCBI Taxonomy" id="546021"/>
    <lineage>
        <taxon>Bacteria</taxon>
        <taxon>Bacillati</taxon>
        <taxon>Bacillota</taxon>
        <taxon>Bacilli</taxon>
        <taxon>Bacillales</taxon>
        <taxon>Bacillaceae</taxon>
        <taxon>Alkalibacillus</taxon>
    </lineage>
</organism>
<keyword evidence="3" id="KW-0464">Manganese</keyword>
<dbReference type="GO" id="GO:0102009">
    <property type="term" value="F:proline dipeptidase activity"/>
    <property type="evidence" value="ECO:0007669"/>
    <property type="project" value="UniProtKB-EC"/>
</dbReference>
<dbReference type="Gene3D" id="3.90.230.10">
    <property type="entry name" value="Creatinase/methionine aminopeptidase superfamily"/>
    <property type="match status" value="1"/>
</dbReference>
<dbReference type="InterPro" id="IPR036005">
    <property type="entry name" value="Creatinase/aminopeptidase-like"/>
</dbReference>
<keyword evidence="6" id="KW-0378">Hydrolase</keyword>
<feature type="domain" description="Creatinase N-terminal" evidence="5">
    <location>
        <begin position="4"/>
        <end position="138"/>
    </location>
</feature>
<dbReference type="InterPro" id="IPR029149">
    <property type="entry name" value="Creatin/AminoP/Spt16_N"/>
</dbReference>
<dbReference type="Pfam" id="PF01321">
    <property type="entry name" value="Creatinase_N"/>
    <property type="match status" value="1"/>
</dbReference>